<evidence type="ECO:0000313" key="4">
    <source>
        <dbReference type="Proteomes" id="UP000318704"/>
    </source>
</evidence>
<feature type="transmembrane region" description="Helical" evidence="2">
    <location>
        <begin position="53"/>
        <end position="74"/>
    </location>
</feature>
<dbReference type="KEGG" id="gaw:V144x_36840"/>
<gene>
    <name evidence="3" type="ORF">V144x_36840</name>
</gene>
<evidence type="ECO:0000313" key="3">
    <source>
        <dbReference type="EMBL" id="QDT98198.1"/>
    </source>
</evidence>
<evidence type="ECO:0000256" key="2">
    <source>
        <dbReference type="SAM" id="Phobius"/>
    </source>
</evidence>
<keyword evidence="2" id="KW-0472">Membrane</keyword>
<protein>
    <submittedName>
        <fullName evidence="3">Uncharacterized protein</fullName>
    </submittedName>
</protein>
<proteinExistence type="predicted"/>
<reference evidence="3 4" key="1">
    <citation type="submission" date="2019-03" db="EMBL/GenBank/DDBJ databases">
        <title>Deep-cultivation of Planctomycetes and their phenomic and genomic characterization uncovers novel biology.</title>
        <authorList>
            <person name="Wiegand S."/>
            <person name="Jogler M."/>
            <person name="Boedeker C."/>
            <person name="Pinto D."/>
            <person name="Vollmers J."/>
            <person name="Rivas-Marin E."/>
            <person name="Kohn T."/>
            <person name="Peeters S.H."/>
            <person name="Heuer A."/>
            <person name="Rast P."/>
            <person name="Oberbeckmann S."/>
            <person name="Bunk B."/>
            <person name="Jeske O."/>
            <person name="Meyerdierks A."/>
            <person name="Storesund J.E."/>
            <person name="Kallscheuer N."/>
            <person name="Luecker S."/>
            <person name="Lage O.M."/>
            <person name="Pohl T."/>
            <person name="Merkel B.J."/>
            <person name="Hornburger P."/>
            <person name="Mueller R.-W."/>
            <person name="Bruemmer F."/>
            <person name="Labrenz M."/>
            <person name="Spormann A.M."/>
            <person name="Op den Camp H."/>
            <person name="Overmann J."/>
            <person name="Amann R."/>
            <person name="Jetten M.S.M."/>
            <person name="Mascher T."/>
            <person name="Medema M.H."/>
            <person name="Devos D.P."/>
            <person name="Kaster A.-K."/>
            <person name="Ovreas L."/>
            <person name="Rohde M."/>
            <person name="Galperin M.Y."/>
            <person name="Jogler C."/>
        </authorList>
    </citation>
    <scope>NUCLEOTIDE SEQUENCE [LARGE SCALE GENOMIC DNA]</scope>
    <source>
        <strain evidence="3 4">V144</strain>
    </source>
</reference>
<dbReference type="AlphaFoldDB" id="A0A517VYW0"/>
<feature type="compositionally biased region" description="Basic residues" evidence="1">
    <location>
        <begin position="8"/>
        <end position="18"/>
    </location>
</feature>
<dbReference type="RefSeq" id="WP_144986657.1">
    <property type="nucleotide sequence ID" value="NZ_CP037920.1"/>
</dbReference>
<name>A0A517VYW0_9PLAN</name>
<sequence>MIQEPNRSPKRKRRRRPTAGKVEAKASATPQKKATDKKRKKKKKDEEPSTHKVIAMLMVAIALFGWACAAAAYAHAKEGWRSNEAEKFIEENSAEDPNETRFGRRSRARGAMIKNVFVSLKDFVFNAFRQIPNVFSVIAFTFTERLWLIILFACLEGGAVFLGYIMEKVGEGFVDTPKY</sequence>
<evidence type="ECO:0000256" key="1">
    <source>
        <dbReference type="SAM" id="MobiDB-lite"/>
    </source>
</evidence>
<accession>A0A517VYW0</accession>
<organism evidence="3 4">
    <name type="scientific">Gimesia aquarii</name>
    <dbReference type="NCBI Taxonomy" id="2527964"/>
    <lineage>
        <taxon>Bacteria</taxon>
        <taxon>Pseudomonadati</taxon>
        <taxon>Planctomycetota</taxon>
        <taxon>Planctomycetia</taxon>
        <taxon>Planctomycetales</taxon>
        <taxon>Planctomycetaceae</taxon>
        <taxon>Gimesia</taxon>
    </lineage>
</organism>
<keyword evidence="2" id="KW-0812">Transmembrane</keyword>
<dbReference type="Proteomes" id="UP000318704">
    <property type="component" value="Chromosome"/>
</dbReference>
<feature type="transmembrane region" description="Helical" evidence="2">
    <location>
        <begin position="146"/>
        <end position="166"/>
    </location>
</feature>
<feature type="region of interest" description="Disordered" evidence="1">
    <location>
        <begin position="1"/>
        <end position="48"/>
    </location>
</feature>
<dbReference type="EMBL" id="CP037920">
    <property type="protein sequence ID" value="QDT98198.1"/>
    <property type="molecule type" value="Genomic_DNA"/>
</dbReference>
<keyword evidence="2" id="KW-1133">Transmembrane helix</keyword>